<dbReference type="Proteomes" id="UP000548476">
    <property type="component" value="Unassembled WGS sequence"/>
</dbReference>
<protein>
    <submittedName>
        <fullName evidence="5">Very-short-patch-repair endonuclease</fullName>
    </submittedName>
</protein>
<dbReference type="InterPro" id="IPR041679">
    <property type="entry name" value="DNA2/NAM7-like_C"/>
</dbReference>
<keyword evidence="5" id="KW-0255">Endonuclease</keyword>
<dbReference type="GO" id="GO:0004519">
    <property type="term" value="F:endonuclease activity"/>
    <property type="evidence" value="ECO:0007669"/>
    <property type="project" value="UniProtKB-KW"/>
</dbReference>
<dbReference type="InterPro" id="IPR027417">
    <property type="entry name" value="P-loop_NTPase"/>
</dbReference>
<feature type="region of interest" description="Disordered" evidence="1">
    <location>
        <begin position="78"/>
        <end position="106"/>
    </location>
</feature>
<dbReference type="EMBL" id="JACHGT010000004">
    <property type="protein sequence ID" value="MBB6034140.1"/>
    <property type="molecule type" value="Genomic_DNA"/>
</dbReference>
<dbReference type="InterPro" id="IPR011335">
    <property type="entry name" value="Restrct_endonuc-II-like"/>
</dbReference>
<gene>
    <name evidence="5" type="ORF">HNR73_001990</name>
</gene>
<dbReference type="InterPro" id="IPR049468">
    <property type="entry name" value="Restrct_endonuc-II-like_dom"/>
</dbReference>
<dbReference type="SUPFAM" id="SSF52540">
    <property type="entry name" value="P-loop containing nucleoside triphosphate hydrolases"/>
    <property type="match status" value="1"/>
</dbReference>
<evidence type="ECO:0000259" key="2">
    <source>
        <dbReference type="Pfam" id="PF13086"/>
    </source>
</evidence>
<dbReference type="InterPro" id="IPR045055">
    <property type="entry name" value="DNA2/NAM7-like"/>
</dbReference>
<dbReference type="InterPro" id="IPR041677">
    <property type="entry name" value="DNA2/NAM7_AAA_11"/>
</dbReference>
<evidence type="ECO:0000259" key="4">
    <source>
        <dbReference type="Pfam" id="PF18741"/>
    </source>
</evidence>
<keyword evidence="6" id="KW-1185">Reference proteome</keyword>
<dbReference type="Pfam" id="PF13087">
    <property type="entry name" value="AAA_12"/>
    <property type="match status" value="1"/>
</dbReference>
<sequence>MPVPNIVDRAIRLFRFLARVQQLRSDPPRTVEAYQQGGGAVLWFGDVPAHPAVAPIGPEPGPDDVLLTVDRVARVDPPTPPEALAARLSTPLDDPDTPPALDDGASEPELDAYLTAWNPWAEKERADAPVRALYGRLFAMHVAATGHPEDLELVLGIGCLSWVPPGESPVRRHLLTAPVAIGFDADTGRLSVVRVKALDALAVELEMLDPGHIAASAHLQGIRADAQSTAAHPMHRGEQGPLVRRLVHTLDADGGYSDADLPPAHGPRAQAAFAPALILRRRSRRDLVEIYEAIGEELIHTGRVPEGLLPLVDPDHVPAAEPGGPGGALVTVDGDPFLPLPANDTQRRILEQVDTRAQTLVQGPPGTGKTHTAALLISHLLARGERVLVTAHTDRALKEVRDKLPAAIKPLSVAVVGTSREDMSDLKVAVERIAAASAEHDEAAAAETIEACLAAIDRLGAERAGLHHRLVDAREDEVRVHEFRGERGTLAQLAVRHRERSAKHAWLPEYAEVDAGEPAPLDSTEALAWLKLLRDSDLAADEPEADARLVELAAVPDRGIYADLVATVPGLGVLADRVAAAPVPRVFADLVAAERAAIEAEAAHGHLKDHPAHRPVTALDPGVRAELRERLHRLADEAGDLARWRERWMDEALVDVRSGRAQIWRARARQISDLMVRAKPLVERIGPLTHIEVEGGGVGALNALARQLLEHLGTGGRIKAGPDGTVKVGALTAKAVKQAQPLFERVRVDGLPPTTRDRLEAFATHVDALAALGALDRAWPDGTPVPAGKSLSERLQWHLTERAQLGRVLALGGALDREESALAGMGLPRPDWTDLASVRSYAALVEAAAAADAVRSAGVPLTRIAEVVGEVARWKDAAPCVRELDAAVAGRDPDAYATAHARLARLHQVRALAARRDDLARRLSTVADGLREAVAADPGDPVWRTRLGAFEEAWDWAATGAWITGRDAEDVNLLRSSVTAVEERIRAQVEELAATRAWNHAVSAARLTGAARANLTHYAQLVQRLGKGTGKYAVQRRTEIRQAMDRCREAVPVWIMPVYRIAEQLRIRPGMFDVVIVDEASQAGLEATFLQYLAPKIVVIGDDRQVSPSAVGVNQQRLRDLAGQYLADDHYRASWQDPRRSLFDEAKMRFRGMLTLTEHRRCVPEIIGFSNRVAYEPDGIRLLPVRQYGVDRLEPVRPVYCPDGYTRGQTGGKVNPVEAEAVVAQIEKCVADPRYDGLTFGVISLLGTSQAKAIERELLDRIPPEEWAARDLRCGDSADFQGAERDVMFLSMVAAPDDRAGDGGLRSALTSDVYVQRYNVAASRARDQMWLFHSIEPSALGNPEDMRFQLLDHCYHAVRGTGAPAVGERVSDTVRVEPFESLFEQRVHNRLCELGYTVIPRFPVEGYRIDLVVVGAKARLAVECDGDTWHGPQAYEHDLARQRDLERCGWRFHRVRESAFAIDPEAALAALVGRLRELDIHPAGADSPTVNS</sequence>
<accession>A0A841FQA6</accession>
<dbReference type="Pfam" id="PF13086">
    <property type="entry name" value="AAA_11"/>
    <property type="match status" value="1"/>
</dbReference>
<dbReference type="PANTHER" id="PTHR10887">
    <property type="entry name" value="DNA2/NAM7 HELICASE FAMILY"/>
    <property type="match status" value="1"/>
</dbReference>
<keyword evidence="5" id="KW-0540">Nuclease</keyword>
<dbReference type="Pfam" id="PF18741">
    <property type="entry name" value="MTES_1575"/>
    <property type="match status" value="1"/>
</dbReference>
<dbReference type="InterPro" id="IPR047187">
    <property type="entry name" value="SF1_C_Upf1"/>
</dbReference>
<proteinExistence type="predicted"/>
<keyword evidence="5" id="KW-0378">Hydrolase</keyword>
<evidence type="ECO:0000256" key="1">
    <source>
        <dbReference type="SAM" id="MobiDB-lite"/>
    </source>
</evidence>
<dbReference type="RefSeq" id="WP_184787030.1">
    <property type="nucleotide sequence ID" value="NZ_BONT01000045.1"/>
</dbReference>
<dbReference type="Gene3D" id="3.40.50.300">
    <property type="entry name" value="P-loop containing nucleotide triphosphate hydrolases"/>
    <property type="match status" value="3"/>
</dbReference>
<dbReference type="GO" id="GO:0004386">
    <property type="term" value="F:helicase activity"/>
    <property type="evidence" value="ECO:0007669"/>
    <property type="project" value="InterPro"/>
</dbReference>
<evidence type="ECO:0000313" key="5">
    <source>
        <dbReference type="EMBL" id="MBB6034140.1"/>
    </source>
</evidence>
<dbReference type="SUPFAM" id="SSF52980">
    <property type="entry name" value="Restriction endonuclease-like"/>
    <property type="match status" value="1"/>
</dbReference>
<evidence type="ECO:0000259" key="3">
    <source>
        <dbReference type="Pfam" id="PF13087"/>
    </source>
</evidence>
<evidence type="ECO:0000313" key="6">
    <source>
        <dbReference type="Proteomes" id="UP000548476"/>
    </source>
</evidence>
<reference evidence="5 6" key="1">
    <citation type="submission" date="2020-08" db="EMBL/GenBank/DDBJ databases">
        <title>Genomic Encyclopedia of Type Strains, Phase IV (KMG-IV): sequencing the most valuable type-strain genomes for metagenomic binning, comparative biology and taxonomic classification.</title>
        <authorList>
            <person name="Goeker M."/>
        </authorList>
    </citation>
    <scope>NUCLEOTIDE SEQUENCE [LARGE SCALE GENOMIC DNA]</scope>
    <source>
        <strain evidence="5 6">YIM 65646</strain>
    </source>
</reference>
<dbReference type="Gene3D" id="3.40.960.10">
    <property type="entry name" value="VSR Endonuclease"/>
    <property type="match status" value="1"/>
</dbReference>
<dbReference type="PANTHER" id="PTHR10887:SF495">
    <property type="entry name" value="HELICASE SENATAXIN ISOFORM X1-RELATED"/>
    <property type="match status" value="1"/>
</dbReference>
<feature type="domain" description="Restriction endonuclease type II-like" evidence="4">
    <location>
        <begin position="1383"/>
        <end position="1474"/>
    </location>
</feature>
<name>A0A841FQA6_9ACTN</name>
<feature type="domain" description="DNA2/NAM7 helicase helicase" evidence="2">
    <location>
        <begin position="343"/>
        <end position="493"/>
    </location>
</feature>
<dbReference type="CDD" id="cd18808">
    <property type="entry name" value="SF1_C_Upf1"/>
    <property type="match status" value="1"/>
</dbReference>
<feature type="domain" description="DNA2/NAM7 helicase-like C-terminal" evidence="3">
    <location>
        <begin position="1140"/>
        <end position="1332"/>
    </location>
</feature>
<organism evidence="5 6">
    <name type="scientific">Phytomonospora endophytica</name>
    <dbReference type="NCBI Taxonomy" id="714109"/>
    <lineage>
        <taxon>Bacteria</taxon>
        <taxon>Bacillati</taxon>
        <taxon>Actinomycetota</taxon>
        <taxon>Actinomycetes</taxon>
        <taxon>Micromonosporales</taxon>
        <taxon>Micromonosporaceae</taxon>
        <taxon>Phytomonospora</taxon>
    </lineage>
</organism>
<comment type="caution">
    <text evidence="5">The sequence shown here is derived from an EMBL/GenBank/DDBJ whole genome shotgun (WGS) entry which is preliminary data.</text>
</comment>